<dbReference type="SUPFAM" id="SSF55729">
    <property type="entry name" value="Acyl-CoA N-acyltransferases (Nat)"/>
    <property type="match status" value="1"/>
</dbReference>
<dbReference type="CDD" id="cd04301">
    <property type="entry name" value="NAT_SF"/>
    <property type="match status" value="1"/>
</dbReference>
<keyword evidence="3" id="KW-1185">Reference proteome</keyword>
<dbReference type="Pfam" id="PF00583">
    <property type="entry name" value="Acetyltransf_1"/>
    <property type="match status" value="1"/>
</dbReference>
<gene>
    <name evidence="2" type="ORF">AJ81_10210</name>
</gene>
<dbReference type="RefSeq" id="WP_031502660.1">
    <property type="nucleotide sequence ID" value="NC_022795.1"/>
</dbReference>
<keyword evidence="2" id="KW-0808">Transferase</keyword>
<dbReference type="PATRIC" id="fig|1123384.7.peg.2049"/>
<dbReference type="KEGG" id="phy:AJ81_10210"/>
<dbReference type="PROSITE" id="PS51186">
    <property type="entry name" value="GNAT"/>
    <property type="match status" value="1"/>
</dbReference>
<accession>A0A0X1KTH2</accession>
<dbReference type="OrthoDB" id="948250at2"/>
<dbReference type="GO" id="GO:0016747">
    <property type="term" value="F:acyltransferase activity, transferring groups other than amino-acyl groups"/>
    <property type="evidence" value="ECO:0007669"/>
    <property type="project" value="InterPro"/>
</dbReference>
<sequence length="169" mass="19631">MEDITIRWVRLSDAPQLVIFKKAVTSESPFLITYPDEVEDVFEARRFISIYLTDERRIFLVAEHHGEIVGMITLAGSWKRKILHKAELGISVRKPYWGKGIGSMLMSQALRIAKEKGFKKIQLEVMANNERAIRLYEKFGFELEGRKKKAIRLNDGYVDLLVMGKWLED</sequence>
<dbReference type="PANTHER" id="PTHR43415">
    <property type="entry name" value="SPERMIDINE N(1)-ACETYLTRANSFERASE"/>
    <property type="match status" value="1"/>
</dbReference>
<dbReference type="Proteomes" id="UP000077469">
    <property type="component" value="Chromosome"/>
</dbReference>
<dbReference type="PANTHER" id="PTHR43415:SF3">
    <property type="entry name" value="GNAT-FAMILY ACETYLTRANSFERASE"/>
    <property type="match status" value="1"/>
</dbReference>
<reference evidence="2 3" key="1">
    <citation type="submission" date="2014-01" db="EMBL/GenBank/DDBJ databases">
        <title>Genome sequencing of Thermotog hypogea.</title>
        <authorList>
            <person name="Zhang X."/>
            <person name="Alvare G."/>
            <person name="Fristensky B."/>
            <person name="Chen L."/>
            <person name="Suen T."/>
            <person name="Chen Q."/>
            <person name="Ma K."/>
        </authorList>
    </citation>
    <scope>NUCLEOTIDE SEQUENCE [LARGE SCALE GENOMIC DNA]</scope>
    <source>
        <strain evidence="2 3">DSM 11164</strain>
    </source>
</reference>
<dbReference type="InterPro" id="IPR016181">
    <property type="entry name" value="Acyl_CoA_acyltransferase"/>
</dbReference>
<evidence type="ECO:0000313" key="3">
    <source>
        <dbReference type="Proteomes" id="UP000077469"/>
    </source>
</evidence>
<dbReference type="Gene3D" id="3.40.630.30">
    <property type="match status" value="1"/>
</dbReference>
<dbReference type="STRING" id="1123384.AJ81_10210"/>
<evidence type="ECO:0000259" key="1">
    <source>
        <dbReference type="PROSITE" id="PS51186"/>
    </source>
</evidence>
<dbReference type="InterPro" id="IPR000182">
    <property type="entry name" value="GNAT_dom"/>
</dbReference>
<protein>
    <submittedName>
        <fullName evidence="2">Acetyltransferase</fullName>
    </submittedName>
</protein>
<evidence type="ECO:0000313" key="2">
    <source>
        <dbReference type="EMBL" id="AJC74486.1"/>
    </source>
</evidence>
<organism evidence="2 3">
    <name type="scientific">Pseudothermotoga hypogea DSM 11164 = NBRC 106472</name>
    <dbReference type="NCBI Taxonomy" id="1123384"/>
    <lineage>
        <taxon>Bacteria</taxon>
        <taxon>Thermotogati</taxon>
        <taxon>Thermotogota</taxon>
        <taxon>Thermotogae</taxon>
        <taxon>Thermotogales</taxon>
        <taxon>Thermotogaceae</taxon>
        <taxon>Pseudothermotoga</taxon>
    </lineage>
</organism>
<dbReference type="PaxDb" id="1123384-AJ81_10210"/>
<dbReference type="EMBL" id="CP007141">
    <property type="protein sequence ID" value="AJC74486.1"/>
    <property type="molecule type" value="Genomic_DNA"/>
</dbReference>
<dbReference type="AlphaFoldDB" id="A0A0X1KTH2"/>
<proteinExistence type="predicted"/>
<feature type="domain" description="N-acetyltransferase" evidence="1">
    <location>
        <begin position="4"/>
        <end position="168"/>
    </location>
</feature>
<name>A0A0X1KTH2_9THEM</name>